<dbReference type="PANTHER" id="PTHR12697">
    <property type="entry name" value="PBS LYASE HEAT-LIKE PROTEIN"/>
    <property type="match status" value="1"/>
</dbReference>
<dbReference type="Pfam" id="PF02985">
    <property type="entry name" value="HEAT"/>
    <property type="match status" value="1"/>
</dbReference>
<dbReference type="InterPro" id="IPR004155">
    <property type="entry name" value="PBS_lyase_HEAT"/>
</dbReference>
<comment type="caution">
    <text evidence="3">The sequence shown here is derived from an EMBL/GenBank/DDBJ whole genome shotgun (WGS) entry which is preliminary data.</text>
</comment>
<evidence type="ECO:0000313" key="3">
    <source>
        <dbReference type="EMBL" id="PPK39342.1"/>
    </source>
</evidence>
<evidence type="ECO:0000256" key="2">
    <source>
        <dbReference type="ARBA" id="ARBA00045876"/>
    </source>
</evidence>
<sequence length="320" mass="34226">MTSLFDVTDNDDILALQPRLTDDDPGVRRIALIELADLEEPDGLQWLIDRLAEDPIAEVRAEAARLLEAWEDAPVVEALCQALTDPSPAVQAAAAQSLSLLKSEAAGRVILPWTGHADSGVRIAAFRALRELRCPDAADAAARALDDESASVRREAVGVLGWLKQLEALPALARLASADPDTDVRRAATGALGLASDAQVLPALRQALRDAAWQVREEAATTLGKVGHPDAGPALVDALGDDYWQVRLRATRSLGRLRYVPALEALIDTLGHRISNLRKEAALALGELGDPRAIAPLQAAQHDGDPEVRKAVRIALSQLQ</sequence>
<dbReference type="InterPro" id="IPR000357">
    <property type="entry name" value="HEAT"/>
</dbReference>
<organism evidence="3 4">
    <name type="scientific">Pseudomonas laurylsulfatiphila</name>
    <dbReference type="NCBI Taxonomy" id="2011015"/>
    <lineage>
        <taxon>Bacteria</taxon>
        <taxon>Pseudomonadati</taxon>
        <taxon>Pseudomonadota</taxon>
        <taxon>Gammaproteobacteria</taxon>
        <taxon>Pseudomonadales</taxon>
        <taxon>Pseudomonadaceae</taxon>
        <taxon>Pseudomonas</taxon>
    </lineage>
</organism>
<dbReference type="InterPro" id="IPR021133">
    <property type="entry name" value="HEAT_type_2"/>
</dbReference>
<dbReference type="InterPro" id="IPR016024">
    <property type="entry name" value="ARM-type_fold"/>
</dbReference>
<reference evidence="4" key="1">
    <citation type="submission" date="2017-06" db="EMBL/GenBank/DDBJ databases">
        <authorList>
            <person name="Furmanczyk E.M."/>
        </authorList>
    </citation>
    <scope>NUCLEOTIDE SEQUENCE [LARGE SCALE GENOMIC DNA]</scope>
    <source>
        <strain evidence="4">AP3_16</strain>
    </source>
</reference>
<dbReference type="PROSITE" id="PS50077">
    <property type="entry name" value="HEAT_REPEAT"/>
    <property type="match status" value="1"/>
</dbReference>
<keyword evidence="4" id="KW-1185">Reference proteome</keyword>
<dbReference type="AlphaFoldDB" id="A0A2S6FPF4"/>
<dbReference type="EMBL" id="NIRS01000002">
    <property type="protein sequence ID" value="PPK39342.1"/>
    <property type="molecule type" value="Genomic_DNA"/>
</dbReference>
<keyword evidence="1" id="KW-0677">Repeat</keyword>
<dbReference type="SMART" id="SM00567">
    <property type="entry name" value="EZ_HEAT"/>
    <property type="match status" value="8"/>
</dbReference>
<dbReference type="SUPFAM" id="SSF48371">
    <property type="entry name" value="ARM repeat"/>
    <property type="match status" value="2"/>
</dbReference>
<dbReference type="Proteomes" id="UP000238541">
    <property type="component" value="Unassembled WGS sequence"/>
</dbReference>
<gene>
    <name evidence="3" type="ORF">CD175_07570</name>
</gene>
<dbReference type="InterPro" id="IPR011989">
    <property type="entry name" value="ARM-like"/>
</dbReference>
<keyword evidence="3" id="KW-0456">Lyase</keyword>
<protein>
    <submittedName>
        <fullName evidence="3">PBS lyase</fullName>
    </submittedName>
</protein>
<evidence type="ECO:0000313" key="4">
    <source>
        <dbReference type="Proteomes" id="UP000238541"/>
    </source>
</evidence>
<dbReference type="GO" id="GO:0016491">
    <property type="term" value="F:oxidoreductase activity"/>
    <property type="evidence" value="ECO:0007669"/>
    <property type="project" value="TreeGrafter"/>
</dbReference>
<proteinExistence type="predicted"/>
<name>A0A2S6FPF4_9PSED</name>
<dbReference type="PANTHER" id="PTHR12697:SF5">
    <property type="entry name" value="DEOXYHYPUSINE HYDROXYLASE"/>
    <property type="match status" value="1"/>
</dbReference>
<dbReference type="Pfam" id="PF13646">
    <property type="entry name" value="HEAT_2"/>
    <property type="match status" value="3"/>
</dbReference>
<accession>A0A2S6FPF4</accession>
<comment type="function">
    <text evidence="2">Catalyzes the hydroxylation of the N(6)-(4-aminobutyl)-L-lysine intermediate produced by deoxyhypusine synthase/DHPS on a critical lysine of the eukaryotic translation initiation factor 5A/eIF-5A. This is the second step of the post-translational modification of that lysine into an unusual amino acid residue named hypusine. Hypusination is unique to mature eIF-5A factor and is essential for its function.</text>
</comment>
<dbReference type="GO" id="GO:0016829">
    <property type="term" value="F:lyase activity"/>
    <property type="evidence" value="ECO:0007669"/>
    <property type="project" value="UniProtKB-KW"/>
</dbReference>
<dbReference type="Gene3D" id="1.25.10.10">
    <property type="entry name" value="Leucine-rich Repeat Variant"/>
    <property type="match status" value="2"/>
</dbReference>
<evidence type="ECO:0000256" key="1">
    <source>
        <dbReference type="ARBA" id="ARBA00022737"/>
    </source>
</evidence>
<dbReference type="RefSeq" id="WP_104448390.1">
    <property type="nucleotide sequence ID" value="NZ_JBLZZR010000276.1"/>
</dbReference>